<accession>A0A0F5FI29</accession>
<dbReference type="Proteomes" id="UP000033632">
    <property type="component" value="Unassembled WGS sequence"/>
</dbReference>
<keyword evidence="3" id="KW-1185">Reference proteome</keyword>
<proteinExistence type="predicted"/>
<dbReference type="STRING" id="443610.VE25_18610"/>
<name>A0A0F5FI29_9HYPH</name>
<dbReference type="Pfam" id="PF13228">
    <property type="entry name" value="DUF4037"/>
    <property type="match status" value="1"/>
</dbReference>
<comment type="caution">
    <text evidence="2">The sequence shown here is derived from an EMBL/GenBank/DDBJ whole genome shotgun (WGS) entry which is preliminary data.</text>
</comment>
<dbReference type="RefSeq" id="WP_046110156.1">
    <property type="nucleotide sequence ID" value="NZ_JZEX01000157.1"/>
</dbReference>
<reference evidence="2 3" key="1">
    <citation type="submission" date="2015-03" db="EMBL/GenBank/DDBJ databases">
        <authorList>
            <person name="Hassan Y.I."/>
            <person name="Lepp D."/>
            <person name="Li X.-Z."/>
            <person name="Zhou T."/>
        </authorList>
    </citation>
    <scope>NUCLEOTIDE SEQUENCE [LARGE SCALE GENOMIC DNA]</scope>
    <source>
        <strain evidence="2 3">BD-c194</strain>
    </source>
</reference>
<dbReference type="EMBL" id="JZEX01000157">
    <property type="protein sequence ID" value="KKB08524.1"/>
    <property type="molecule type" value="Genomic_DNA"/>
</dbReference>
<organism evidence="2 3">
    <name type="scientific">Devosia geojensis</name>
    <dbReference type="NCBI Taxonomy" id="443610"/>
    <lineage>
        <taxon>Bacteria</taxon>
        <taxon>Pseudomonadati</taxon>
        <taxon>Pseudomonadota</taxon>
        <taxon>Alphaproteobacteria</taxon>
        <taxon>Hyphomicrobiales</taxon>
        <taxon>Devosiaceae</taxon>
        <taxon>Devosia</taxon>
    </lineage>
</organism>
<feature type="domain" description="DUF4037" evidence="1">
    <location>
        <begin position="138"/>
        <end position="236"/>
    </location>
</feature>
<dbReference type="OrthoDB" id="3030at2"/>
<dbReference type="AlphaFoldDB" id="A0A0F5FI29"/>
<evidence type="ECO:0000313" key="3">
    <source>
        <dbReference type="Proteomes" id="UP000033632"/>
    </source>
</evidence>
<dbReference type="PATRIC" id="fig|443610.3.peg.2029"/>
<evidence type="ECO:0000259" key="1">
    <source>
        <dbReference type="Pfam" id="PF13228"/>
    </source>
</evidence>
<protein>
    <recommendedName>
        <fullName evidence="1">DUF4037 domain-containing protein</fullName>
    </recommendedName>
</protein>
<gene>
    <name evidence="2" type="ORF">VE25_18610</name>
</gene>
<sequence>MQGIELSRRFYTDIVRPWLREVAPELPYSAALIGYGSELLGFDDEVSRDHNWGPRVHIHLSQADFDDHARRLVAEFSKVVPANYLGEPIGWRSRPHPPANGPEAAGAIEHGLEFHTLEARLEAHFAVRSVENLTALQWLGFAEQKLLAFTAGAVFHDADGRLSRARERLAYFPDDVWLYKIACQWGRIAEEQAFVGRTGQVGDDLGSRVIAARLVRDVMRMGFLLERRYAPYAKWFGSGFARLPIAGVLSPHLEQAVLANEWKERGEALAAAYMELAQRQNALGIAAFKPIVGPYHDRPFTTINADDAVEAARAAIADPSIRQLPVIGSLDQVSDLTPLLEASDLSQRVMHRLLG</sequence>
<dbReference type="InterPro" id="IPR025117">
    <property type="entry name" value="DUF4037"/>
</dbReference>
<evidence type="ECO:0000313" key="2">
    <source>
        <dbReference type="EMBL" id="KKB08524.1"/>
    </source>
</evidence>